<proteinExistence type="inferred from homology"/>
<dbReference type="Gene3D" id="2.70.150.10">
    <property type="entry name" value="Calcium-transporting ATPase, cytoplasmic transduction domain A"/>
    <property type="match status" value="1"/>
</dbReference>
<dbReference type="InterPro" id="IPR044492">
    <property type="entry name" value="P_typ_ATPase_HD_dom"/>
</dbReference>
<feature type="transmembrane region" description="Helical" evidence="10">
    <location>
        <begin position="969"/>
        <end position="991"/>
    </location>
</feature>
<keyword evidence="9 10" id="KW-0472">Membrane</keyword>
<dbReference type="Gene3D" id="3.30.70.100">
    <property type="match status" value="1"/>
</dbReference>
<dbReference type="InterPro" id="IPR008250">
    <property type="entry name" value="ATPase_P-typ_transduc_dom_A_sf"/>
</dbReference>
<dbReference type="Pfam" id="PF00702">
    <property type="entry name" value="Hydrolase"/>
    <property type="match status" value="1"/>
</dbReference>
<keyword evidence="3 10" id="KW-0812">Transmembrane</keyword>
<dbReference type="CDD" id="cd02094">
    <property type="entry name" value="P-type_ATPase_Cu-like"/>
    <property type="match status" value="1"/>
</dbReference>
<protein>
    <submittedName>
        <fullName evidence="12">HAD-like domain-containing protein</fullName>
    </submittedName>
</protein>
<accession>A0ABR2X8K8</accession>
<evidence type="ECO:0000256" key="4">
    <source>
        <dbReference type="ARBA" id="ARBA00022723"/>
    </source>
</evidence>
<dbReference type="Gene3D" id="3.40.50.1000">
    <property type="entry name" value="HAD superfamily/HAD-like"/>
    <property type="match status" value="1"/>
</dbReference>
<dbReference type="InterPro" id="IPR059000">
    <property type="entry name" value="ATPase_P-type_domA"/>
</dbReference>
<evidence type="ECO:0000256" key="9">
    <source>
        <dbReference type="ARBA" id="ARBA00023136"/>
    </source>
</evidence>
<evidence type="ECO:0000256" key="3">
    <source>
        <dbReference type="ARBA" id="ARBA00022692"/>
    </source>
</evidence>
<organism evidence="12 13">
    <name type="scientific">Seiridium cardinale</name>
    <dbReference type="NCBI Taxonomy" id="138064"/>
    <lineage>
        <taxon>Eukaryota</taxon>
        <taxon>Fungi</taxon>
        <taxon>Dikarya</taxon>
        <taxon>Ascomycota</taxon>
        <taxon>Pezizomycotina</taxon>
        <taxon>Sordariomycetes</taxon>
        <taxon>Xylariomycetidae</taxon>
        <taxon>Amphisphaeriales</taxon>
        <taxon>Sporocadaceae</taxon>
        <taxon>Seiridium</taxon>
    </lineage>
</organism>
<dbReference type="InterPro" id="IPR027256">
    <property type="entry name" value="P-typ_ATPase_IB"/>
</dbReference>
<dbReference type="SUPFAM" id="SSF55008">
    <property type="entry name" value="HMA, heavy metal-associated domain"/>
    <property type="match status" value="1"/>
</dbReference>
<evidence type="ECO:0000313" key="13">
    <source>
        <dbReference type="Proteomes" id="UP001465668"/>
    </source>
</evidence>
<dbReference type="PRINTS" id="PR00120">
    <property type="entry name" value="HATPASE"/>
</dbReference>
<dbReference type="InterPro" id="IPR023299">
    <property type="entry name" value="ATPase_P-typ_cyto_dom_N"/>
</dbReference>
<evidence type="ECO:0000256" key="1">
    <source>
        <dbReference type="ARBA" id="ARBA00004141"/>
    </source>
</evidence>
<dbReference type="InterPro" id="IPR036163">
    <property type="entry name" value="HMA_dom_sf"/>
</dbReference>
<keyword evidence="13" id="KW-1185">Reference proteome</keyword>
<dbReference type="InterPro" id="IPR018303">
    <property type="entry name" value="ATPase_P-typ_P_site"/>
</dbReference>
<reference evidence="12 13" key="1">
    <citation type="submission" date="2024-02" db="EMBL/GenBank/DDBJ databases">
        <title>First draft genome assembly of two strains of Seiridium cardinale.</title>
        <authorList>
            <person name="Emiliani G."/>
            <person name="Scali E."/>
        </authorList>
    </citation>
    <scope>NUCLEOTIDE SEQUENCE [LARGE SCALE GENOMIC DNA]</scope>
    <source>
        <strain evidence="12 13">BM-138-000479</strain>
    </source>
</reference>
<keyword evidence="8 10" id="KW-1133">Transmembrane helix</keyword>
<feature type="transmembrane region" description="Helical" evidence="10">
    <location>
        <begin position="564"/>
        <end position="587"/>
    </location>
</feature>
<dbReference type="InterPro" id="IPR023298">
    <property type="entry name" value="ATPase_P-typ_TM_dom_sf"/>
</dbReference>
<feature type="transmembrane region" description="Helical" evidence="10">
    <location>
        <begin position="275"/>
        <end position="299"/>
    </location>
</feature>
<evidence type="ECO:0000259" key="11">
    <source>
        <dbReference type="PROSITE" id="PS50846"/>
    </source>
</evidence>
<keyword evidence="6 10" id="KW-0067">ATP-binding</keyword>
<evidence type="ECO:0000256" key="8">
    <source>
        <dbReference type="ARBA" id="ARBA00022989"/>
    </source>
</evidence>
<feature type="transmembrane region" description="Helical" evidence="10">
    <location>
        <begin position="941"/>
        <end position="963"/>
    </location>
</feature>
<dbReference type="PANTHER" id="PTHR43520:SF32">
    <property type="entry name" value="COPPER RESISTANCE P-TYPE ATPASE (EUROFUNG)"/>
    <property type="match status" value="1"/>
</dbReference>
<feature type="transmembrane region" description="Helical" evidence="10">
    <location>
        <begin position="607"/>
        <end position="635"/>
    </location>
</feature>
<dbReference type="SFLD" id="SFLDS00003">
    <property type="entry name" value="Haloacid_Dehalogenase"/>
    <property type="match status" value="1"/>
</dbReference>
<dbReference type="InterPro" id="IPR023214">
    <property type="entry name" value="HAD_sf"/>
</dbReference>
<dbReference type="PANTHER" id="PTHR43520">
    <property type="entry name" value="ATP7, ISOFORM B"/>
    <property type="match status" value="1"/>
</dbReference>
<dbReference type="PRINTS" id="PR00119">
    <property type="entry name" value="CATATPASE"/>
</dbReference>
<gene>
    <name evidence="12" type="ORF">SCAR479_13261</name>
</gene>
<dbReference type="Gene3D" id="3.40.1110.10">
    <property type="entry name" value="Calcium-transporting ATPase, cytoplasmic domain N"/>
    <property type="match status" value="1"/>
</dbReference>
<comment type="caution">
    <text evidence="12">The sequence shown here is derived from an EMBL/GenBank/DDBJ whole genome shotgun (WGS) entry which is preliminary data.</text>
</comment>
<evidence type="ECO:0000256" key="7">
    <source>
        <dbReference type="ARBA" id="ARBA00022967"/>
    </source>
</evidence>
<name>A0ABR2X8K8_9PEZI</name>
<evidence type="ECO:0000256" key="5">
    <source>
        <dbReference type="ARBA" id="ARBA00022741"/>
    </source>
</evidence>
<dbReference type="SFLD" id="SFLDG00002">
    <property type="entry name" value="C1.7:_P-type_atpase_like"/>
    <property type="match status" value="1"/>
</dbReference>
<dbReference type="PROSITE" id="PS50846">
    <property type="entry name" value="HMA_2"/>
    <property type="match status" value="1"/>
</dbReference>
<dbReference type="SFLD" id="SFLDF00027">
    <property type="entry name" value="p-type_atpase"/>
    <property type="match status" value="1"/>
</dbReference>
<dbReference type="SUPFAM" id="SSF56784">
    <property type="entry name" value="HAD-like"/>
    <property type="match status" value="1"/>
</dbReference>
<dbReference type="SUPFAM" id="SSF81653">
    <property type="entry name" value="Calcium ATPase, transduction domain A"/>
    <property type="match status" value="1"/>
</dbReference>
<evidence type="ECO:0000313" key="12">
    <source>
        <dbReference type="EMBL" id="KAK9770072.1"/>
    </source>
</evidence>
<comment type="subcellular location">
    <subcellularLocation>
        <location evidence="1">Membrane</location>
        <topology evidence="1">Multi-pass membrane protein</topology>
    </subcellularLocation>
</comment>
<feature type="transmembrane region" description="Helical" evidence="10">
    <location>
        <begin position="373"/>
        <end position="394"/>
    </location>
</feature>
<keyword evidence="4 10" id="KW-0479">Metal-binding</keyword>
<dbReference type="SUPFAM" id="SSF81665">
    <property type="entry name" value="Calcium ATPase, transmembrane domain M"/>
    <property type="match status" value="1"/>
</dbReference>
<dbReference type="NCBIfam" id="TIGR01525">
    <property type="entry name" value="ATPase-IB_hvy"/>
    <property type="match status" value="1"/>
</dbReference>
<dbReference type="InterPro" id="IPR001757">
    <property type="entry name" value="P_typ_ATPase"/>
</dbReference>
<dbReference type="NCBIfam" id="TIGR01494">
    <property type="entry name" value="ATPase_P-type"/>
    <property type="match status" value="1"/>
</dbReference>
<sequence>MIIPELSHITVDGTAASRDILHLELAGDIDVRLSSNLLHAWTPGRLDSQPYQNLHRYFLNGTDKPRKRPLCRQYQRLPISPYYSFQARTWQAIMDRLEASLSITGMTCASCSNSILTTLKKSDWISKATVDLLNNSAKVEFIGEDDQAQQIVQAIEELGYEAHIDQVKAPGVVQDRNHRTVDIRVDGFHCELCPNRATTGLLPLQNHGVIEVLSQPTKDKPIMSIKYAPEASKLNIRRILAAIHTIDPAFQASIYHPPSTEERSRKIHARQQRRILLRLIGTFVTAIPTFLIGIVYMSLVSSENSTRHYLMSPLASGISRAQIALLIMATPVYFFAADIFHRRALKELWMLWKPSSKTPILERFYRFGSMNMLMSLGTSIAYISSLAQIIAAGVHPPSGMVDDSDFYFDSVVFLTLFLLAGRLIEAYSKSRTGDAVEMLGKLRPTTAVLIETNGEDESRETSESIAAELLDLGDVIHVAHGASPPCDGEVVRGEAQFDESSLTGESRLIKKKIGDGVFAGTVNKGHPIQVRVTGVAGQSMLDKIVDVVREGQTKRAPMEKIADVLTAYFVPAITLVAILTWLIWFILGMSGTLPERWLNDSSESWTVFSLQFAIAVFVVACPCGLGLAAPTAIYVGGGLAAKYGILAKGGGEAFEKASHLKCVVFDKTGTLTQGGEPQVTNHEICQTPVQSDLVLAIGALEQHSSHPVAKALQSFCRADQTSGNVDVRDVEEVPGKGLKGTCDEFEIIIGNAKLMDDFNVDTSSAVALDIWKSRGHSVALVATKTAEQPSYVLAAYFAISDPIRAETVPVIAALQDNEIDVWMLSGDNITTARAVAERIGIPESNVIAEVLPTDKSAKVQEIRAAMLAKHRFQSNSTIAMIGDGINDAPALAVADVGIAIGSGTDVAISSADFVLVNSDLRSVVTLLALSKTVFRRIKFNFGWALIYNLLAVPFAAGCFYALGVHLDPVWASLAMALSSISVVCSSLALRLDVPWLGFRAREIPVGVV</sequence>
<evidence type="ECO:0000256" key="10">
    <source>
        <dbReference type="RuleBase" id="RU362081"/>
    </source>
</evidence>
<dbReference type="Proteomes" id="UP001465668">
    <property type="component" value="Unassembled WGS sequence"/>
</dbReference>
<dbReference type="Pfam" id="PF00122">
    <property type="entry name" value="E1-E2_ATPase"/>
    <property type="match status" value="1"/>
</dbReference>
<evidence type="ECO:0000256" key="2">
    <source>
        <dbReference type="ARBA" id="ARBA00006024"/>
    </source>
</evidence>
<feature type="transmembrane region" description="Helical" evidence="10">
    <location>
        <begin position="406"/>
        <end position="424"/>
    </location>
</feature>
<evidence type="ECO:0000256" key="6">
    <source>
        <dbReference type="ARBA" id="ARBA00022840"/>
    </source>
</evidence>
<dbReference type="EMBL" id="JARVKM010000102">
    <property type="protein sequence ID" value="KAK9770072.1"/>
    <property type="molecule type" value="Genomic_DNA"/>
</dbReference>
<comment type="similarity">
    <text evidence="2 10">Belongs to the cation transport ATPase (P-type) (TC 3.A.3) family. Type IB subfamily.</text>
</comment>
<keyword evidence="5 10" id="KW-0547">Nucleotide-binding</keyword>
<dbReference type="CDD" id="cd00371">
    <property type="entry name" value="HMA"/>
    <property type="match status" value="1"/>
</dbReference>
<keyword evidence="7" id="KW-1278">Translocase</keyword>
<feature type="domain" description="HMA" evidence="11">
    <location>
        <begin position="97"/>
        <end position="163"/>
    </location>
</feature>
<dbReference type="InterPro" id="IPR036412">
    <property type="entry name" value="HAD-like_sf"/>
</dbReference>
<dbReference type="InterPro" id="IPR006121">
    <property type="entry name" value="HMA_dom"/>
</dbReference>
<dbReference type="PROSITE" id="PS00154">
    <property type="entry name" value="ATPASE_E1_E2"/>
    <property type="match status" value="1"/>
</dbReference>
<feature type="transmembrane region" description="Helical" evidence="10">
    <location>
        <begin position="319"/>
        <end position="340"/>
    </location>
</feature>
<dbReference type="Pfam" id="PF00403">
    <property type="entry name" value="HMA"/>
    <property type="match status" value="1"/>
</dbReference>